<evidence type="ECO:0000256" key="1">
    <source>
        <dbReference type="SAM" id="MobiDB-lite"/>
    </source>
</evidence>
<dbReference type="Gene3D" id="3.40.50.460">
    <property type="entry name" value="Phosphofructokinase domain"/>
    <property type="match status" value="1"/>
</dbReference>
<protein>
    <submittedName>
        <fullName evidence="2">Uncharacterized protein</fullName>
    </submittedName>
</protein>
<evidence type="ECO:0000313" key="2">
    <source>
        <dbReference type="EMBL" id="EJK51803.1"/>
    </source>
</evidence>
<organism evidence="2 3">
    <name type="scientific">Thalassiosira oceanica</name>
    <name type="common">Marine diatom</name>
    <dbReference type="NCBI Taxonomy" id="159749"/>
    <lineage>
        <taxon>Eukaryota</taxon>
        <taxon>Sar</taxon>
        <taxon>Stramenopiles</taxon>
        <taxon>Ochrophyta</taxon>
        <taxon>Bacillariophyta</taxon>
        <taxon>Coscinodiscophyceae</taxon>
        <taxon>Thalassiosirophycidae</taxon>
        <taxon>Thalassiosirales</taxon>
        <taxon>Thalassiosiraceae</taxon>
        <taxon>Thalassiosira</taxon>
    </lineage>
</organism>
<accession>K0RDL1</accession>
<dbReference type="AlphaFoldDB" id="K0RDL1"/>
<proteinExistence type="predicted"/>
<comment type="caution">
    <text evidence="2">The sequence shown here is derived from an EMBL/GenBank/DDBJ whole genome shotgun (WGS) entry which is preliminary data.</text>
</comment>
<sequence>MDELNLRFYLRLKSSGSCGAKTSGGSARLTACRTQAGPRTPDNRAIDRPSKSLDPVAPPSQQYSTEDIIIVYQDRLPQIGEFMKKAINEYFHKQGEEATVKYIDPSYMIRSVPANATDTLYCMQLAQNAVHGTSKCSP</sequence>
<gene>
    <name evidence="2" type="ORF">THAOC_28993</name>
</gene>
<keyword evidence="3" id="KW-1185">Reference proteome</keyword>
<dbReference type="PANTHER" id="PTHR45770">
    <property type="entry name" value="ATP-DEPENDENT 6-PHOSPHOFRUCTOKINASE 1"/>
    <property type="match status" value="1"/>
</dbReference>
<feature type="compositionally biased region" description="Basic and acidic residues" evidence="1">
    <location>
        <begin position="41"/>
        <end position="51"/>
    </location>
</feature>
<dbReference type="Proteomes" id="UP000266841">
    <property type="component" value="Unassembled WGS sequence"/>
</dbReference>
<feature type="region of interest" description="Disordered" evidence="1">
    <location>
        <begin position="17"/>
        <end position="61"/>
    </location>
</feature>
<dbReference type="EMBL" id="AGNL01040977">
    <property type="protein sequence ID" value="EJK51803.1"/>
    <property type="molecule type" value="Genomic_DNA"/>
</dbReference>
<dbReference type="InterPro" id="IPR050929">
    <property type="entry name" value="PFKA"/>
</dbReference>
<dbReference type="SUPFAM" id="SSF53784">
    <property type="entry name" value="Phosphofructokinase"/>
    <property type="match status" value="1"/>
</dbReference>
<evidence type="ECO:0000313" key="3">
    <source>
        <dbReference type="Proteomes" id="UP000266841"/>
    </source>
</evidence>
<dbReference type="eggNOG" id="KOG2440">
    <property type="taxonomic scope" value="Eukaryota"/>
</dbReference>
<dbReference type="GO" id="GO:0003872">
    <property type="term" value="F:6-phosphofructokinase activity"/>
    <property type="evidence" value="ECO:0007669"/>
    <property type="project" value="InterPro"/>
</dbReference>
<reference evidence="2 3" key="1">
    <citation type="journal article" date="2012" name="Genome Biol.">
        <title>Genome and low-iron response of an oceanic diatom adapted to chronic iron limitation.</title>
        <authorList>
            <person name="Lommer M."/>
            <person name="Specht M."/>
            <person name="Roy A.S."/>
            <person name="Kraemer L."/>
            <person name="Andreson R."/>
            <person name="Gutowska M.A."/>
            <person name="Wolf J."/>
            <person name="Bergner S.V."/>
            <person name="Schilhabel M.B."/>
            <person name="Klostermeier U.C."/>
            <person name="Beiko R.G."/>
            <person name="Rosenstiel P."/>
            <person name="Hippler M."/>
            <person name="Laroche J."/>
        </authorList>
    </citation>
    <scope>NUCLEOTIDE SEQUENCE [LARGE SCALE GENOMIC DNA]</scope>
    <source>
        <strain evidence="2 3">CCMP1005</strain>
    </source>
</reference>
<dbReference type="InterPro" id="IPR035966">
    <property type="entry name" value="PKF_sf"/>
</dbReference>
<name>K0RDL1_THAOC</name>
<dbReference type="OrthoDB" id="537915at2759"/>